<dbReference type="NCBIfam" id="TIGR02059">
    <property type="entry name" value="swm_rep_I"/>
    <property type="match status" value="4"/>
</dbReference>
<evidence type="ECO:0000313" key="4">
    <source>
        <dbReference type="Proteomes" id="UP000304148"/>
    </source>
</evidence>
<evidence type="ECO:0000256" key="1">
    <source>
        <dbReference type="ARBA" id="ARBA00022729"/>
    </source>
</evidence>
<dbReference type="Proteomes" id="UP000304148">
    <property type="component" value="Chromosome"/>
</dbReference>
<dbReference type="InterPro" id="IPR051465">
    <property type="entry name" value="Cell_Envelope_Struct_Comp"/>
</dbReference>
<dbReference type="InterPro" id="IPR001119">
    <property type="entry name" value="SLH_dom"/>
</dbReference>
<evidence type="ECO:0000259" key="2">
    <source>
        <dbReference type="PROSITE" id="PS51272"/>
    </source>
</evidence>
<reference evidence="4" key="1">
    <citation type="submission" date="2018-08" db="EMBL/GenBank/DDBJ databases">
        <authorList>
            <person name="Chevrot R."/>
        </authorList>
    </citation>
    <scope>NUCLEOTIDE SEQUENCE [LARGE SCALE GENOMIC DNA]</scope>
</reference>
<feature type="domain" description="SLH" evidence="2">
    <location>
        <begin position="1190"/>
        <end position="1249"/>
    </location>
</feature>
<dbReference type="InterPro" id="IPR032812">
    <property type="entry name" value="SbsA_Ig"/>
</dbReference>
<dbReference type="Gene3D" id="2.60.40.1220">
    <property type="match status" value="1"/>
</dbReference>
<organism evidence="3 4">
    <name type="scientific">Paenibacillus alvei</name>
    <name type="common">Bacillus alvei</name>
    <dbReference type="NCBI Taxonomy" id="44250"/>
    <lineage>
        <taxon>Bacteria</taxon>
        <taxon>Bacillati</taxon>
        <taxon>Bacillota</taxon>
        <taxon>Bacilli</taxon>
        <taxon>Bacillales</taxon>
        <taxon>Paenibacillaceae</taxon>
        <taxon>Paenibacillus</taxon>
    </lineage>
</organism>
<protein>
    <submittedName>
        <fullName evidence="3">Membrane protein</fullName>
    </submittedName>
</protein>
<dbReference type="PANTHER" id="PTHR43308">
    <property type="entry name" value="OUTER MEMBRANE PROTEIN ALPHA-RELATED"/>
    <property type="match status" value="1"/>
</dbReference>
<dbReference type="Pfam" id="PF00395">
    <property type="entry name" value="SLH"/>
    <property type="match status" value="3"/>
</dbReference>
<evidence type="ECO:0000313" key="3">
    <source>
        <dbReference type="EMBL" id="SYX86517.1"/>
    </source>
</evidence>
<keyword evidence="1" id="KW-0732">Signal</keyword>
<dbReference type="PANTHER" id="PTHR43308:SF5">
    <property type="entry name" value="S-LAYER PROTEIN _ PEPTIDOGLYCAN ENDO-BETA-N-ACETYLGLUCOSAMINIDASE"/>
    <property type="match status" value="1"/>
</dbReference>
<feature type="domain" description="SLH" evidence="2">
    <location>
        <begin position="1125"/>
        <end position="1188"/>
    </location>
</feature>
<dbReference type="InterPro" id="IPR014755">
    <property type="entry name" value="Cu-Rt/internalin_Ig-like"/>
</dbReference>
<dbReference type="InterPro" id="IPR028059">
    <property type="entry name" value="SWM_rpt"/>
</dbReference>
<gene>
    <name evidence="3" type="ORF">PBLR_14943</name>
</gene>
<accession>A0A383RHE6</accession>
<dbReference type="Pfam" id="PF13753">
    <property type="entry name" value="SWM_repeat"/>
    <property type="match status" value="4"/>
</dbReference>
<dbReference type="InterPro" id="IPR011801">
    <property type="entry name" value="Swm_rep_I_cyn"/>
</dbReference>
<dbReference type="RefSeq" id="WP_138188433.1">
    <property type="nucleotide sequence ID" value="NZ_LS992241.1"/>
</dbReference>
<dbReference type="PROSITE" id="PS51272">
    <property type="entry name" value="SLH"/>
    <property type="match status" value="3"/>
</dbReference>
<sequence>MKKWIAATMAFVLFLGVFGWGGIPEVHAANPPAIVSSLPANGSQEVSINPSSIQFTFNEKVSMTNGYITVTNEKTGAQQRFAESSANGIGKIATTDNITFQLEGLQPFEAGTRYVVRVDGKLFLGEASKELSTPAEWAFSTKSQQEAASFSPQGQGIALPADAQITFNRPVQAGQGSIKINKFSDNSVVKTIAAKDFVVNGLTATTKLDGLEAGTAYYVTMDAGAFLDLDDGTPVAGFSGKTYWNFTTTPGVDTNPPKITKRSLDGTAVPPQTRLELTFDKSVYQVTGNIVIKSDGRQDIVLPVTSAITGGGSAVIQSTNVLTLEPNRTYVVSIPKGAFRDAAGNLMEAVEWTFRTQSTDTTAPTIVSFDPSSGSVSVPANKTLIITFSKPIVYTGKGVDLRRKSYSYSESASVNVRNSKELWIYPASNLQENTVYTVSIARGAVKDAAGNEFAGLSEWAFSTAITDRTLPAVEDVTMYNNSLIQIRYNKTLDSNANPPSNEFTVLVNNEERRVSSAYTSSNYVYVSLESGVAVGQDVKISYAARFRMVRDTVGNVASSFSSRAVENKVDTTLTKLRDGYISGSTLYLYFTDSLKSVSSYADGQFTVTYNDSTVGIDKLSHNSSSSTVTLSLNRSVSNGDVVKVSYTPGNYPLEDTRGSKVGTIDEFFVRNSYDNKPPELKEVTVLGTKMILKYNKPMDKNNIPMKNQFSVLVNEKARYVTKVEIKENRVELTLQSAVSKTDNVTVSYVRGNPPLRDWNYNYASNLNLVSASNSTDSEAATVQSVTWKSPSIILTFNKRLESMSASYYPQFLVTSGNQAMSIKQVSVSGTQVTIELMYPPTDGSNLSVTYNTGSKALRSEAGIEIKTFSNLKVGATGTGTGGTTTGSLDSYFVKSDKDSSFGDYAYVLLQNTAQITTDRSSSGVTVNRYTLDTTKVKTAFEFAGQSLDSDKQLRFEVPSTEAGARVVVPLAAFEKAYSRTDAIWFTVKYKEAVYGISLNRDTMSKIIQRTQGSITNSSLLFEIDPVNETATITNELASAQATAMVKAYQFSLFNVVNNGTGSALNIDTVVKMKSSQSVTASRAALVEWMKNYSKLGYLPTKLSRAGLDTVAITNMVGTKIILFTVGKQSFIDLQGHWAQGDVNALVSKMIMSGRSTTKFEPNKPITREEFAVSISRALGLEPDSEAVKRFRDVSQGDMTGAYIGAAIRAGVITGFPDGTFKPKQFVTREQITLMMVRAAQAAGYRMSAASTDVLKSFKDNKEFTRAGATIVAQAVQDGLIQGVSTNRFQPKGSATRAQAAILLVRLLKKVDYITLD</sequence>
<proteinExistence type="predicted"/>
<dbReference type="Pfam" id="PF13205">
    <property type="entry name" value="Big_5"/>
    <property type="match status" value="4"/>
</dbReference>
<dbReference type="EMBL" id="LS992241">
    <property type="protein sequence ID" value="SYX86517.1"/>
    <property type="molecule type" value="Genomic_DNA"/>
</dbReference>
<feature type="domain" description="SLH" evidence="2">
    <location>
        <begin position="1253"/>
        <end position="1316"/>
    </location>
</feature>
<name>A0A383RHE6_PAEAL</name>